<gene>
    <name evidence="2" type="ORF">ALQ04_02420</name>
</gene>
<reference evidence="2 3" key="1">
    <citation type="submission" date="2018-08" db="EMBL/GenBank/DDBJ databases">
        <title>Recombination of ecologically and evolutionarily significant loci maintains genetic cohesion in the Pseudomonas syringae species complex.</title>
        <authorList>
            <person name="Dillon M."/>
            <person name="Thakur S."/>
            <person name="Almeida R.N.D."/>
            <person name="Weir B.S."/>
            <person name="Guttman D.S."/>
        </authorList>
    </citation>
    <scope>NUCLEOTIDE SEQUENCE [LARGE SCALE GENOMIC DNA]</scope>
    <source>
        <strain evidence="2 3">ICMP 3353</strain>
    </source>
</reference>
<sequence>MESFMSKFLGVTLSRTLRQEFNAGKKLPKSIDLEFLAPHYVAITKVVFPGKTNGRLLIEMTPKQLKALIEQERGNHEDLVTQRFDTERKRKNLKIKKLKAELQHNHEQIESLTQTAAGSAKRTRKIEKELDEKLAENHQLWNESIELNSILEDTSCKLSDACALIRDQSAEIAKLNEHIKRQKRAMEQYNIASNDLEDRSFNTGTTVLEGSIVKVTTNKPVDGSYGATQ</sequence>
<dbReference type="Proteomes" id="UP000277236">
    <property type="component" value="Unassembled WGS sequence"/>
</dbReference>
<proteinExistence type="predicted"/>
<dbReference type="EMBL" id="RBRE01000045">
    <property type="protein sequence ID" value="RMQ45843.1"/>
    <property type="molecule type" value="Genomic_DNA"/>
</dbReference>
<name>A0A3M4LWH5_PSECI</name>
<accession>A0A3M4LWH5</accession>
<evidence type="ECO:0000313" key="2">
    <source>
        <dbReference type="EMBL" id="RMQ45843.1"/>
    </source>
</evidence>
<keyword evidence="1" id="KW-0175">Coiled coil</keyword>
<dbReference type="AlphaFoldDB" id="A0A3M4LWH5"/>
<comment type="caution">
    <text evidence="2">The sequence shown here is derived from an EMBL/GenBank/DDBJ whole genome shotgun (WGS) entry which is preliminary data.</text>
</comment>
<evidence type="ECO:0000256" key="1">
    <source>
        <dbReference type="SAM" id="Coils"/>
    </source>
</evidence>
<protein>
    <submittedName>
        <fullName evidence="2">Uncharacterized protein</fullName>
    </submittedName>
</protein>
<organism evidence="2 3">
    <name type="scientific">Pseudomonas cichorii</name>
    <dbReference type="NCBI Taxonomy" id="36746"/>
    <lineage>
        <taxon>Bacteria</taxon>
        <taxon>Pseudomonadati</taxon>
        <taxon>Pseudomonadota</taxon>
        <taxon>Gammaproteobacteria</taxon>
        <taxon>Pseudomonadales</taxon>
        <taxon>Pseudomonadaceae</taxon>
        <taxon>Pseudomonas</taxon>
    </lineage>
</organism>
<feature type="coiled-coil region" evidence="1">
    <location>
        <begin position="165"/>
        <end position="199"/>
    </location>
</feature>
<evidence type="ECO:0000313" key="3">
    <source>
        <dbReference type="Proteomes" id="UP000277236"/>
    </source>
</evidence>